<evidence type="ECO:0000313" key="1">
    <source>
        <dbReference type="EMBL" id="KDP26991.1"/>
    </source>
</evidence>
<evidence type="ECO:0000313" key="2">
    <source>
        <dbReference type="Proteomes" id="UP000027138"/>
    </source>
</evidence>
<protein>
    <submittedName>
        <fullName evidence="1">Uncharacterized protein</fullName>
    </submittedName>
</protein>
<organism evidence="1 2">
    <name type="scientific">Jatropha curcas</name>
    <name type="common">Barbados nut</name>
    <dbReference type="NCBI Taxonomy" id="180498"/>
    <lineage>
        <taxon>Eukaryota</taxon>
        <taxon>Viridiplantae</taxon>
        <taxon>Streptophyta</taxon>
        <taxon>Embryophyta</taxon>
        <taxon>Tracheophyta</taxon>
        <taxon>Spermatophyta</taxon>
        <taxon>Magnoliopsida</taxon>
        <taxon>eudicotyledons</taxon>
        <taxon>Gunneridae</taxon>
        <taxon>Pentapetalae</taxon>
        <taxon>rosids</taxon>
        <taxon>fabids</taxon>
        <taxon>Malpighiales</taxon>
        <taxon>Euphorbiaceae</taxon>
        <taxon>Crotonoideae</taxon>
        <taxon>Jatropheae</taxon>
        <taxon>Jatropha</taxon>
    </lineage>
</organism>
<reference evidence="1 2" key="1">
    <citation type="journal article" date="2014" name="PLoS ONE">
        <title>Global Analysis of Gene Expression Profiles in Physic Nut (Jatropha curcas L.) Seedlings Exposed to Salt Stress.</title>
        <authorList>
            <person name="Zhang L."/>
            <person name="Zhang C."/>
            <person name="Wu P."/>
            <person name="Chen Y."/>
            <person name="Li M."/>
            <person name="Jiang H."/>
            <person name="Wu G."/>
        </authorList>
    </citation>
    <scope>NUCLEOTIDE SEQUENCE [LARGE SCALE GENOMIC DNA]</scope>
    <source>
        <strain evidence="2">cv. GZQX0401</strain>
        <tissue evidence="1">Young leaves</tissue>
    </source>
</reference>
<proteinExistence type="predicted"/>
<name>A0A067JSQ6_JATCU</name>
<gene>
    <name evidence="1" type="ORF">JCGZ_22183</name>
</gene>
<dbReference type="Proteomes" id="UP000027138">
    <property type="component" value="Unassembled WGS sequence"/>
</dbReference>
<dbReference type="AlphaFoldDB" id="A0A067JSQ6"/>
<keyword evidence="2" id="KW-1185">Reference proteome</keyword>
<sequence length="64" mass="7129">MLSMRSIQPEQDIAVARRGSAAIDHLATFVLGTYAIFGHTQLLIHFPPSTEFDPFIEAEELDRG</sequence>
<dbReference type="EMBL" id="KK914882">
    <property type="protein sequence ID" value="KDP26991.1"/>
    <property type="molecule type" value="Genomic_DNA"/>
</dbReference>
<accession>A0A067JSQ6</accession>